<evidence type="ECO:0000256" key="4">
    <source>
        <dbReference type="PROSITE-ProRule" id="PRU01161"/>
    </source>
</evidence>
<dbReference type="Gene3D" id="3.40.1090.10">
    <property type="entry name" value="Cytosolic phospholipase A2 catalytic domain"/>
    <property type="match status" value="1"/>
</dbReference>
<evidence type="ECO:0000313" key="7">
    <source>
        <dbReference type="Proteomes" id="UP000515819"/>
    </source>
</evidence>
<feature type="active site" description="Proton acceptor" evidence="4">
    <location>
        <position position="158"/>
    </location>
</feature>
<accession>A0A7G9FM21</accession>
<dbReference type="InterPro" id="IPR050301">
    <property type="entry name" value="NTE"/>
</dbReference>
<evidence type="ECO:0000313" key="6">
    <source>
        <dbReference type="EMBL" id="QNL99602.1"/>
    </source>
</evidence>
<proteinExistence type="predicted"/>
<evidence type="ECO:0000259" key="5">
    <source>
        <dbReference type="PROSITE" id="PS51635"/>
    </source>
</evidence>
<dbReference type="Pfam" id="PF01734">
    <property type="entry name" value="Patatin"/>
    <property type="match status" value="1"/>
</dbReference>
<dbReference type="InterPro" id="IPR045943">
    <property type="entry name" value="DUF6363"/>
</dbReference>
<keyword evidence="7" id="KW-1185">Reference proteome</keyword>
<dbReference type="PANTHER" id="PTHR14226:SF25">
    <property type="entry name" value="PHOSPHOESTERASE"/>
    <property type="match status" value="1"/>
</dbReference>
<keyword evidence="3 4" id="KW-0443">Lipid metabolism</keyword>
<feature type="domain" description="PNPLA" evidence="5">
    <location>
        <begin position="5"/>
        <end position="171"/>
    </location>
</feature>
<dbReference type="KEGG" id="wcp:H9Q76_12970"/>
<dbReference type="RefSeq" id="WP_021984576.1">
    <property type="nucleotide sequence ID" value="NZ_CP060632.1"/>
</dbReference>
<dbReference type="PANTHER" id="PTHR14226">
    <property type="entry name" value="NEUROPATHY TARGET ESTERASE/SWISS CHEESE D.MELANOGASTER"/>
    <property type="match status" value="1"/>
</dbReference>
<keyword evidence="1 4" id="KW-0378">Hydrolase</keyword>
<dbReference type="SUPFAM" id="SSF52151">
    <property type="entry name" value="FabD/lysophospholipase-like"/>
    <property type="match status" value="1"/>
</dbReference>
<dbReference type="GO" id="GO:0016042">
    <property type="term" value="P:lipid catabolic process"/>
    <property type="evidence" value="ECO:0007669"/>
    <property type="project" value="UniProtKB-UniRule"/>
</dbReference>
<organism evidence="6 7">
    <name type="scientific">Wujia chipingensis</name>
    <dbReference type="NCBI Taxonomy" id="2763670"/>
    <lineage>
        <taxon>Bacteria</taxon>
        <taxon>Bacillati</taxon>
        <taxon>Bacillota</taxon>
        <taxon>Clostridia</taxon>
        <taxon>Lachnospirales</taxon>
        <taxon>Lachnospiraceae</taxon>
        <taxon>Wujia</taxon>
    </lineage>
</organism>
<keyword evidence="2 4" id="KW-0442">Lipid degradation</keyword>
<evidence type="ECO:0000256" key="2">
    <source>
        <dbReference type="ARBA" id="ARBA00022963"/>
    </source>
</evidence>
<dbReference type="InterPro" id="IPR002641">
    <property type="entry name" value="PNPLA_dom"/>
</dbReference>
<gene>
    <name evidence="6" type="ORF">H9Q76_12970</name>
</gene>
<dbReference type="EMBL" id="CP060632">
    <property type="protein sequence ID" value="QNL99602.1"/>
    <property type="molecule type" value="Genomic_DNA"/>
</dbReference>
<dbReference type="InterPro" id="IPR016035">
    <property type="entry name" value="Acyl_Trfase/lysoPLipase"/>
</dbReference>
<evidence type="ECO:0000256" key="1">
    <source>
        <dbReference type="ARBA" id="ARBA00022801"/>
    </source>
</evidence>
<dbReference type="GO" id="GO:0016787">
    <property type="term" value="F:hydrolase activity"/>
    <property type="evidence" value="ECO:0007669"/>
    <property type="project" value="UniProtKB-UniRule"/>
</dbReference>
<reference evidence="6 7" key="1">
    <citation type="submission" date="2020-08" db="EMBL/GenBank/DDBJ databases">
        <authorList>
            <person name="Liu C."/>
            <person name="Sun Q."/>
        </authorList>
    </citation>
    <scope>NUCLEOTIDE SEQUENCE [LARGE SCALE GENOMIC DNA]</scope>
    <source>
        <strain evidence="6 7">NSJ-4</strain>
    </source>
</reference>
<evidence type="ECO:0000256" key="3">
    <source>
        <dbReference type="ARBA" id="ARBA00023098"/>
    </source>
</evidence>
<dbReference type="Pfam" id="PF19890">
    <property type="entry name" value="DUF6363"/>
    <property type="match status" value="1"/>
</dbReference>
<protein>
    <submittedName>
        <fullName evidence="6">Patatin family protein</fullName>
    </submittedName>
</protein>
<feature type="short sequence motif" description="GXSXG" evidence="4">
    <location>
        <begin position="36"/>
        <end position="40"/>
    </location>
</feature>
<sequence length="282" mass="32117">MKTGIVLEGGAFRGLFTAGALDCLMDNQIVFDYVVGVSAGAGNAVNYLAGQKGRTKWTITASGENAYYGVKQMRKSKKMLDLDRMVMEFSHKQYPFDFEKFVASPSEVELVVTNCETGKAEYIAKTEDEKRMLTAVKASCSVPVLCNPVELDGFHYMDGSLADSIPVKRAFEVGCDRVVCILTRKPEEAPTNYGKIRVLMRTYKKKYPAFYDTLMRRREMYAKQLDRIDRYEKEGKLLVFRPELDSISKFEQDKEKQEAFYQNGYDLMAANLQKMQDFLQGK</sequence>
<feature type="active site" description="Nucleophile" evidence="4">
    <location>
        <position position="38"/>
    </location>
</feature>
<name>A0A7G9FM21_9FIRM</name>
<dbReference type="AlphaFoldDB" id="A0A7G9FM21"/>
<dbReference type="Proteomes" id="UP000515819">
    <property type="component" value="Chromosome"/>
</dbReference>
<dbReference type="CDD" id="cd07208">
    <property type="entry name" value="Pat_hypo_Ecoli_yjju_like"/>
    <property type="match status" value="1"/>
</dbReference>
<comment type="caution">
    <text evidence="4">Lacks conserved residue(s) required for the propagation of feature annotation.</text>
</comment>
<dbReference type="PROSITE" id="PS51635">
    <property type="entry name" value="PNPLA"/>
    <property type="match status" value="1"/>
</dbReference>
<dbReference type="InterPro" id="IPR037483">
    <property type="entry name" value="YjjU-like"/>
</dbReference>